<keyword evidence="3" id="KW-1185">Reference proteome</keyword>
<feature type="transmembrane region" description="Helical" evidence="1">
    <location>
        <begin position="134"/>
        <end position="154"/>
    </location>
</feature>
<evidence type="ECO:0000256" key="1">
    <source>
        <dbReference type="SAM" id="Phobius"/>
    </source>
</evidence>
<evidence type="ECO:0000313" key="2">
    <source>
        <dbReference type="EMBL" id="MFC3689748.1"/>
    </source>
</evidence>
<keyword evidence="1" id="KW-0812">Transmembrane</keyword>
<comment type="caution">
    <text evidence="2">The sequence shown here is derived from an EMBL/GenBank/DDBJ whole genome shotgun (WGS) entry which is preliminary data.</text>
</comment>
<organism evidence="2 3">
    <name type="scientific">Aquipuribacter hungaricus</name>
    <dbReference type="NCBI Taxonomy" id="545624"/>
    <lineage>
        <taxon>Bacteria</taxon>
        <taxon>Bacillati</taxon>
        <taxon>Actinomycetota</taxon>
        <taxon>Actinomycetes</taxon>
        <taxon>Micrococcales</taxon>
        <taxon>Intrasporangiaceae</taxon>
        <taxon>Aquipuribacter</taxon>
    </lineage>
</organism>
<keyword evidence="1" id="KW-0472">Membrane</keyword>
<accession>A0ABV7WIS9</accession>
<dbReference type="RefSeq" id="WP_340295004.1">
    <property type="nucleotide sequence ID" value="NZ_JBHRWW010000012.1"/>
</dbReference>
<reference evidence="3" key="1">
    <citation type="journal article" date="2019" name="Int. J. Syst. Evol. Microbiol.">
        <title>The Global Catalogue of Microorganisms (GCM) 10K type strain sequencing project: providing services to taxonomists for standard genome sequencing and annotation.</title>
        <authorList>
            <consortium name="The Broad Institute Genomics Platform"/>
            <consortium name="The Broad Institute Genome Sequencing Center for Infectious Disease"/>
            <person name="Wu L."/>
            <person name="Ma J."/>
        </authorList>
    </citation>
    <scope>NUCLEOTIDE SEQUENCE [LARGE SCALE GENOMIC DNA]</scope>
    <source>
        <strain evidence="3">NCAIM B.02333</strain>
    </source>
</reference>
<feature type="transmembrane region" description="Helical" evidence="1">
    <location>
        <begin position="20"/>
        <end position="41"/>
    </location>
</feature>
<dbReference type="Proteomes" id="UP001595685">
    <property type="component" value="Unassembled WGS sequence"/>
</dbReference>
<sequence>MLPPAPPAPPEVAGAAPPAWFPWVGLAAGAVLGLVGLVWLLRVLPRLRRARSTTGTVVEVGRRTANRGQFLWHLVVDYAVVDGAGAGQVRRGEWVGQSSLDHTAYAPGMRLPVRYDPVSGAVVDLPGGGRPPAWLVPAVLLVVGPLVGGLFWVITG</sequence>
<evidence type="ECO:0000313" key="3">
    <source>
        <dbReference type="Proteomes" id="UP001595685"/>
    </source>
</evidence>
<dbReference type="EMBL" id="JBHRWW010000012">
    <property type="protein sequence ID" value="MFC3689748.1"/>
    <property type="molecule type" value="Genomic_DNA"/>
</dbReference>
<keyword evidence="1" id="KW-1133">Transmembrane helix</keyword>
<protein>
    <submittedName>
        <fullName evidence="2">DUF3592 domain-containing protein</fullName>
    </submittedName>
</protein>
<proteinExistence type="predicted"/>
<gene>
    <name evidence="2" type="ORF">ACFOLH_15475</name>
</gene>
<name>A0ABV7WIS9_9MICO</name>